<protein>
    <submittedName>
        <fullName evidence="2">Tail fiber domain-containing protein</fullName>
    </submittedName>
</protein>
<sequence>MSGGGKTTTTSNESQKVELPAWMTQGGQDLYNKASASAAANPPAAYTGEMSPAMSANQNAASAQAAGSVGTGQQDLAAARAMTAGAASGTVPTVAAGQVGADQFDAATAAKYANPYTQQVQQSTVNQMKRQNELDHASLNDNVQAQKAFGGTRGALLESEQEKNQNQGIMDYMNTSNAAAYSDAQQQFERDRAAKMAAQTSNQSANLQADTTNASNIQSILDRMLASGAQMGNLGATASNLNTADINNLSKTGAVEQATKGDSDSAAYQEYLRMQGAPMDQYKDLMSILSGTPRDVTTSGTSTGTSKQSGGLLNSLLGAGQIAASAFSDPRLKRDVMLIERKDDGLGIYRYRYVWDDDTAPASIGVMADEVEQLRPWALGPVMLGYQTVDYSKLGGVQ</sequence>
<evidence type="ECO:0000256" key="1">
    <source>
        <dbReference type="SAM" id="MobiDB-lite"/>
    </source>
</evidence>
<dbReference type="OrthoDB" id="7226450at2"/>
<feature type="region of interest" description="Disordered" evidence="1">
    <location>
        <begin position="1"/>
        <end position="23"/>
    </location>
</feature>
<dbReference type="EMBL" id="CP032829">
    <property type="protein sequence ID" value="AYJ85781.1"/>
    <property type="molecule type" value="Genomic_DNA"/>
</dbReference>
<name>A0A494TJ29_SPHPE</name>
<evidence type="ECO:0000313" key="3">
    <source>
        <dbReference type="Proteomes" id="UP000276254"/>
    </source>
</evidence>
<proteinExistence type="predicted"/>
<reference evidence="2 3" key="1">
    <citation type="submission" date="2018-09" db="EMBL/GenBank/DDBJ databases">
        <title>Sphingomonas peninsula sp. nov., isolated from fildes peninsula, Antarctic soil.</title>
        <authorList>
            <person name="Yingchao G."/>
        </authorList>
    </citation>
    <scope>NUCLEOTIDE SEQUENCE [LARGE SCALE GENOMIC DNA]</scope>
    <source>
        <strain evidence="2 3">YZ-8</strain>
    </source>
</reference>
<accession>A0A494TJ29</accession>
<dbReference type="RefSeq" id="WP_121152406.1">
    <property type="nucleotide sequence ID" value="NZ_CP032829.1"/>
</dbReference>
<evidence type="ECO:0000313" key="2">
    <source>
        <dbReference type="EMBL" id="AYJ85781.1"/>
    </source>
</evidence>
<organism evidence="2 3">
    <name type="scientific">Sphingomonas paeninsulae</name>
    <dbReference type="NCBI Taxonomy" id="2319844"/>
    <lineage>
        <taxon>Bacteria</taxon>
        <taxon>Pseudomonadati</taxon>
        <taxon>Pseudomonadota</taxon>
        <taxon>Alphaproteobacteria</taxon>
        <taxon>Sphingomonadales</taxon>
        <taxon>Sphingomonadaceae</taxon>
        <taxon>Sphingomonas</taxon>
    </lineage>
</organism>
<keyword evidence="3" id="KW-1185">Reference proteome</keyword>
<dbReference type="AlphaFoldDB" id="A0A494TJ29"/>
<dbReference type="KEGG" id="spha:D3Y57_07080"/>
<gene>
    <name evidence="2" type="ORF">D3Y57_07080</name>
</gene>
<dbReference type="Proteomes" id="UP000276254">
    <property type="component" value="Chromosome"/>
</dbReference>